<evidence type="ECO:0000313" key="2">
    <source>
        <dbReference type="Proteomes" id="UP001058974"/>
    </source>
</evidence>
<sequence>MSLVCEKTPNNMKLGKGGDFRIDKNGLMRFRDRVYVLDVPELKKSILEEGMKKKVAEFVYACLTCQKSKIEHQKPLNLMQPLSILEWKWDRVSMDFVTSFPKTTKGM</sequence>
<proteinExistence type="predicted"/>
<dbReference type="PANTHER" id="PTHR45835:SF99">
    <property type="entry name" value="CHROMO DOMAIN-CONTAINING PROTEIN-RELATED"/>
    <property type="match status" value="1"/>
</dbReference>
<dbReference type="PANTHER" id="PTHR45835">
    <property type="entry name" value="YALI0A06105P"/>
    <property type="match status" value="1"/>
</dbReference>
<keyword evidence="2" id="KW-1185">Reference proteome</keyword>
<gene>
    <name evidence="1" type="ORF">KIW84_061665</name>
</gene>
<accession>A0A9D5A782</accession>
<dbReference type="AlphaFoldDB" id="A0A9D5A782"/>
<protein>
    <submittedName>
        <fullName evidence="1">Uncharacterized protein</fullName>
    </submittedName>
</protein>
<dbReference type="EMBL" id="JAMSHJ010000006">
    <property type="protein sequence ID" value="KAI5395150.1"/>
    <property type="molecule type" value="Genomic_DNA"/>
</dbReference>
<reference evidence="1 2" key="1">
    <citation type="journal article" date="2022" name="Nat. Genet.">
        <title>Improved pea reference genome and pan-genome highlight genomic features and evolutionary characteristics.</title>
        <authorList>
            <person name="Yang T."/>
            <person name="Liu R."/>
            <person name="Luo Y."/>
            <person name="Hu S."/>
            <person name="Wang D."/>
            <person name="Wang C."/>
            <person name="Pandey M.K."/>
            <person name="Ge S."/>
            <person name="Xu Q."/>
            <person name="Li N."/>
            <person name="Li G."/>
            <person name="Huang Y."/>
            <person name="Saxena R.K."/>
            <person name="Ji Y."/>
            <person name="Li M."/>
            <person name="Yan X."/>
            <person name="He Y."/>
            <person name="Liu Y."/>
            <person name="Wang X."/>
            <person name="Xiang C."/>
            <person name="Varshney R.K."/>
            <person name="Ding H."/>
            <person name="Gao S."/>
            <person name="Zong X."/>
        </authorList>
    </citation>
    <scope>NUCLEOTIDE SEQUENCE [LARGE SCALE GENOMIC DNA]</scope>
    <source>
        <strain evidence="1 2">cv. Zhongwan 6</strain>
    </source>
</reference>
<comment type="caution">
    <text evidence="1">The sequence shown here is derived from an EMBL/GenBank/DDBJ whole genome shotgun (WGS) entry which is preliminary data.</text>
</comment>
<dbReference type="Proteomes" id="UP001058974">
    <property type="component" value="Chromosome 6"/>
</dbReference>
<evidence type="ECO:0000313" key="1">
    <source>
        <dbReference type="EMBL" id="KAI5395150.1"/>
    </source>
</evidence>
<dbReference type="Gramene" id="Psat06G0166500-T1">
    <property type="protein sequence ID" value="KAI5395150.1"/>
    <property type="gene ID" value="KIW84_061665"/>
</dbReference>
<organism evidence="1 2">
    <name type="scientific">Pisum sativum</name>
    <name type="common">Garden pea</name>
    <name type="synonym">Lathyrus oleraceus</name>
    <dbReference type="NCBI Taxonomy" id="3888"/>
    <lineage>
        <taxon>Eukaryota</taxon>
        <taxon>Viridiplantae</taxon>
        <taxon>Streptophyta</taxon>
        <taxon>Embryophyta</taxon>
        <taxon>Tracheophyta</taxon>
        <taxon>Spermatophyta</taxon>
        <taxon>Magnoliopsida</taxon>
        <taxon>eudicotyledons</taxon>
        <taxon>Gunneridae</taxon>
        <taxon>Pentapetalae</taxon>
        <taxon>rosids</taxon>
        <taxon>fabids</taxon>
        <taxon>Fabales</taxon>
        <taxon>Fabaceae</taxon>
        <taxon>Papilionoideae</taxon>
        <taxon>50 kb inversion clade</taxon>
        <taxon>NPAAA clade</taxon>
        <taxon>Hologalegina</taxon>
        <taxon>IRL clade</taxon>
        <taxon>Fabeae</taxon>
        <taxon>Lathyrus</taxon>
    </lineage>
</organism>
<name>A0A9D5A782_PEA</name>